<name>A0A1I7UIL7_9PELO</name>
<dbReference type="SMART" id="SM00605">
    <property type="entry name" value="CW"/>
    <property type="match status" value="1"/>
</dbReference>
<evidence type="ECO:0000313" key="3">
    <source>
        <dbReference type="Proteomes" id="UP000095282"/>
    </source>
</evidence>
<dbReference type="AlphaFoldDB" id="A0A1I7UIL7"/>
<dbReference type="InterPro" id="IPR001304">
    <property type="entry name" value="C-type_lectin-like"/>
</dbReference>
<evidence type="ECO:0000259" key="1">
    <source>
        <dbReference type="SMART" id="SM00034"/>
    </source>
</evidence>
<organism evidence="3 4">
    <name type="scientific">Caenorhabditis tropicalis</name>
    <dbReference type="NCBI Taxonomy" id="1561998"/>
    <lineage>
        <taxon>Eukaryota</taxon>
        <taxon>Metazoa</taxon>
        <taxon>Ecdysozoa</taxon>
        <taxon>Nematoda</taxon>
        <taxon>Chromadorea</taxon>
        <taxon>Rhabditida</taxon>
        <taxon>Rhabditina</taxon>
        <taxon>Rhabditomorpha</taxon>
        <taxon>Rhabditoidea</taxon>
        <taxon>Rhabditidae</taxon>
        <taxon>Peloderinae</taxon>
        <taxon>Caenorhabditis</taxon>
    </lineage>
</organism>
<dbReference type="SMART" id="SM00034">
    <property type="entry name" value="CLECT"/>
    <property type="match status" value="1"/>
</dbReference>
<feature type="domain" description="PAN-3" evidence="2">
    <location>
        <begin position="1"/>
        <end position="112"/>
    </location>
</feature>
<keyword evidence="3" id="KW-1185">Reference proteome</keyword>
<dbReference type="InterPro" id="IPR016187">
    <property type="entry name" value="CTDL_fold"/>
</dbReference>
<proteinExistence type="predicted"/>
<dbReference type="Gene3D" id="3.10.100.10">
    <property type="entry name" value="Mannose-Binding Protein A, subunit A"/>
    <property type="match status" value="1"/>
</dbReference>
<dbReference type="InterPro" id="IPR016186">
    <property type="entry name" value="C-type_lectin-like/link_sf"/>
</dbReference>
<sequence>MVKIFGKVENFDLEASKVVDENCVTVCLLLKQCLLVFMDSDNHCRFFFFNNTERLTVSETEPEDGLAVAFKANISINPSFPSCPSYSDLNLTVTLPNGDEIIWKKEGNQWNFKKCVGDWKMFQRSDDLTVCIQTFNVTSPSMKNVEDARKSCNDLGGYKLIGVASYEELIWIKQKHDAAKYVGYAGYWVDGKREEISSGVNNTNFEFSDGLTVLNQSLYDEYAIISGTSQNGKVEDCLNVCKPTGGMMNDVECDGTPTGFGFVCGYQLI</sequence>
<dbReference type="SUPFAM" id="SSF56436">
    <property type="entry name" value="C-type lectin-like"/>
    <property type="match status" value="1"/>
</dbReference>
<dbReference type="PANTHER" id="PTHR47629:SF5">
    <property type="entry name" value="C-TYPE LECTIN-RELATED"/>
    <property type="match status" value="1"/>
</dbReference>
<dbReference type="Proteomes" id="UP000095282">
    <property type="component" value="Unplaced"/>
</dbReference>
<evidence type="ECO:0000313" key="4">
    <source>
        <dbReference type="WBParaSite" id="Csp11.Scaffold629.g9690.t1"/>
    </source>
</evidence>
<accession>A0A1I7UIL7</accession>
<dbReference type="WBParaSite" id="Csp11.Scaffold629.g9690.t1">
    <property type="protein sequence ID" value="Csp11.Scaffold629.g9690.t1"/>
    <property type="gene ID" value="Csp11.Scaffold629.g9690"/>
</dbReference>
<dbReference type="STRING" id="1561998.A0A1I7UIL7"/>
<dbReference type="eggNOG" id="KOG4297">
    <property type="taxonomic scope" value="Eukaryota"/>
</dbReference>
<feature type="domain" description="C-type lectin" evidence="1">
    <location>
        <begin position="115"/>
        <end position="265"/>
    </location>
</feature>
<evidence type="ECO:0000259" key="2">
    <source>
        <dbReference type="SMART" id="SM00605"/>
    </source>
</evidence>
<dbReference type="CDD" id="cd00037">
    <property type="entry name" value="CLECT"/>
    <property type="match status" value="1"/>
</dbReference>
<dbReference type="InterPro" id="IPR006583">
    <property type="entry name" value="PAN-3_domain"/>
</dbReference>
<dbReference type="PANTHER" id="PTHR47629">
    <property type="entry name" value="C-TYPE LECTIN-RELATED"/>
    <property type="match status" value="1"/>
</dbReference>
<dbReference type="Pfam" id="PF08277">
    <property type="entry name" value="PAN_3"/>
    <property type="match status" value="1"/>
</dbReference>
<reference evidence="4" key="1">
    <citation type="submission" date="2016-11" db="UniProtKB">
        <authorList>
            <consortium name="WormBaseParasite"/>
        </authorList>
    </citation>
    <scope>IDENTIFICATION</scope>
</reference>
<protein>
    <submittedName>
        <fullName evidence="4">CW domain-containing protein</fullName>
    </submittedName>
</protein>